<feature type="region of interest" description="Disordered" evidence="1">
    <location>
        <begin position="57"/>
        <end position="88"/>
    </location>
</feature>
<dbReference type="AlphaFoldDB" id="A0A9X3Z5Q1"/>
<dbReference type="Proteomes" id="UP001151071">
    <property type="component" value="Unassembled WGS sequence"/>
</dbReference>
<feature type="region of interest" description="Disordered" evidence="1">
    <location>
        <begin position="1"/>
        <end position="38"/>
    </location>
</feature>
<sequence>MPPSYAKGCFFRGPRRRKGLTSSTLFRSPEPQAEDSGKINLRMPTSLHRPFAVEAEWKGHRKGRQSAACSTRTHKQSDNFSPFTTKAKHKDDWSNKCQGVETEWVLLP</sequence>
<comment type="caution">
    <text evidence="2">The sequence shown here is derived from an EMBL/GenBank/DDBJ whole genome shotgun (WGS) entry which is preliminary data.</text>
</comment>
<evidence type="ECO:0000256" key="1">
    <source>
        <dbReference type="SAM" id="MobiDB-lite"/>
    </source>
</evidence>
<evidence type="ECO:0000313" key="3">
    <source>
        <dbReference type="Proteomes" id="UP001151071"/>
    </source>
</evidence>
<dbReference type="InterPro" id="IPR008651">
    <property type="entry name" value="Uncharacterised_HicB"/>
</dbReference>
<dbReference type="RefSeq" id="WP_271141052.1">
    <property type="nucleotide sequence ID" value="NZ_JAPYYP010000057.1"/>
</dbReference>
<gene>
    <name evidence="2" type="ORF">O3V59_21885</name>
</gene>
<dbReference type="Pfam" id="PF05534">
    <property type="entry name" value="HicB"/>
    <property type="match status" value="1"/>
</dbReference>
<name>A0A9X3Z5Q1_9BACL</name>
<keyword evidence="3" id="KW-1185">Reference proteome</keyword>
<reference evidence="2" key="1">
    <citation type="submission" date="2022-12" db="EMBL/GenBank/DDBJ databases">
        <title>Draft genome sequence of the thermophilic strain Brevibacillus thermoruber HT42, isolated from Los Humeros, Puebla, Mexico, with biotechnological potential.</title>
        <authorList>
            <person name="Lara Sanchez J."/>
            <person name="Solis Palacios R."/>
            <person name="Bustos Baena A.S."/>
            <person name="Ruz Baez A.E."/>
            <person name="Espinosa Luna G."/>
            <person name="Oliart Ros R.M."/>
        </authorList>
    </citation>
    <scope>NUCLEOTIDE SEQUENCE</scope>
    <source>
        <strain evidence="2">HT42</strain>
    </source>
</reference>
<protein>
    <submittedName>
        <fullName evidence="2">Toxin-antitoxin system HicB family antitoxin</fullName>
    </submittedName>
</protein>
<organism evidence="2 3">
    <name type="scientific">Brevibacillus thermoruber</name>
    <dbReference type="NCBI Taxonomy" id="33942"/>
    <lineage>
        <taxon>Bacteria</taxon>
        <taxon>Bacillati</taxon>
        <taxon>Bacillota</taxon>
        <taxon>Bacilli</taxon>
        <taxon>Bacillales</taxon>
        <taxon>Paenibacillaceae</taxon>
        <taxon>Brevibacillus</taxon>
    </lineage>
</organism>
<accession>A0A9X3Z5Q1</accession>
<proteinExistence type="predicted"/>
<dbReference type="EMBL" id="JAPYYP010000057">
    <property type="protein sequence ID" value="MDA5110989.1"/>
    <property type="molecule type" value="Genomic_DNA"/>
</dbReference>
<evidence type="ECO:0000313" key="2">
    <source>
        <dbReference type="EMBL" id="MDA5110989.1"/>
    </source>
</evidence>